<evidence type="ECO:0000259" key="3">
    <source>
        <dbReference type="PROSITE" id="PS51186"/>
    </source>
</evidence>
<evidence type="ECO:0000256" key="1">
    <source>
        <dbReference type="ARBA" id="ARBA00022679"/>
    </source>
</evidence>
<comment type="caution">
    <text evidence="4">The sequence shown here is derived from an EMBL/GenBank/DDBJ whole genome shotgun (WGS) entry which is preliminary data.</text>
</comment>
<dbReference type="InterPro" id="IPR016181">
    <property type="entry name" value="Acyl_CoA_acyltransferase"/>
</dbReference>
<dbReference type="InterPro" id="IPR045039">
    <property type="entry name" value="NSI-like"/>
</dbReference>
<evidence type="ECO:0000313" key="4">
    <source>
        <dbReference type="EMBL" id="NBJ95384.1"/>
    </source>
</evidence>
<dbReference type="PANTHER" id="PTHR43626">
    <property type="entry name" value="ACYL-COA N-ACYLTRANSFERASE"/>
    <property type="match status" value="1"/>
</dbReference>
<dbReference type="Pfam" id="PF13673">
    <property type="entry name" value="Acetyltransf_10"/>
    <property type="match status" value="1"/>
</dbReference>
<keyword evidence="2" id="KW-0012">Acyltransferase</keyword>
<organism evidence="4 5">
    <name type="scientific">Parablautia muri</name>
    <dbReference type="NCBI Taxonomy" id="2320879"/>
    <lineage>
        <taxon>Bacteria</taxon>
        <taxon>Bacillati</taxon>
        <taxon>Bacillota</taxon>
        <taxon>Clostridia</taxon>
        <taxon>Lachnospirales</taxon>
        <taxon>Lachnospiraceae</taxon>
        <taxon>Parablautia</taxon>
    </lineage>
</organism>
<dbReference type="EMBL" id="QZDT01000085">
    <property type="protein sequence ID" value="NBJ95384.1"/>
    <property type="molecule type" value="Genomic_DNA"/>
</dbReference>
<protein>
    <submittedName>
        <fullName evidence="4">GNAT family N-acetyltransferase</fullName>
    </submittedName>
</protein>
<dbReference type="Gene3D" id="3.40.630.30">
    <property type="match status" value="1"/>
</dbReference>
<dbReference type="OrthoDB" id="9775804at2"/>
<sequence>MEYIENVLVYEDYCRLRESVGWTNFSNAEKSIKNSLYTIAAMQDNQIVGMGRLIGDGMYYMMVDVVVHPNYQKKGIGNKIVSMIIEYVNEETPIGGRSSIQLVAEKGKESFYEEKGFKIIPHEFCGSGMRMVIRK</sequence>
<name>A0A9X5BKH2_9FIRM</name>
<dbReference type="RefSeq" id="WP_160562281.1">
    <property type="nucleotide sequence ID" value="NZ_QZDT01000085.1"/>
</dbReference>
<proteinExistence type="predicted"/>
<dbReference type="PROSITE" id="PS51186">
    <property type="entry name" value="GNAT"/>
    <property type="match status" value="1"/>
</dbReference>
<dbReference type="PANTHER" id="PTHR43626:SF4">
    <property type="entry name" value="GCN5-RELATED N-ACETYLTRANSFERASE 2, CHLOROPLASTIC"/>
    <property type="match status" value="1"/>
</dbReference>
<dbReference type="GO" id="GO:0005737">
    <property type="term" value="C:cytoplasm"/>
    <property type="evidence" value="ECO:0007669"/>
    <property type="project" value="TreeGrafter"/>
</dbReference>
<evidence type="ECO:0000256" key="2">
    <source>
        <dbReference type="ARBA" id="ARBA00023315"/>
    </source>
</evidence>
<reference evidence="4" key="1">
    <citation type="submission" date="2018-09" db="EMBL/GenBank/DDBJ databases">
        <title>Murine metabolic-syndrome-specific gut microbial biobank.</title>
        <authorList>
            <person name="Liu C."/>
        </authorList>
    </citation>
    <scope>NUCLEOTIDE SEQUENCE</scope>
    <source>
        <strain evidence="4">D42-62</strain>
    </source>
</reference>
<keyword evidence="5" id="KW-1185">Reference proteome</keyword>
<feature type="domain" description="N-acetyltransferase" evidence="3">
    <location>
        <begin position="1"/>
        <end position="135"/>
    </location>
</feature>
<dbReference type="GO" id="GO:0008080">
    <property type="term" value="F:N-acetyltransferase activity"/>
    <property type="evidence" value="ECO:0007669"/>
    <property type="project" value="InterPro"/>
</dbReference>
<keyword evidence="1" id="KW-0808">Transferase</keyword>
<dbReference type="InterPro" id="IPR000182">
    <property type="entry name" value="GNAT_dom"/>
</dbReference>
<dbReference type="SUPFAM" id="SSF55729">
    <property type="entry name" value="Acyl-CoA N-acyltransferases (Nat)"/>
    <property type="match status" value="1"/>
</dbReference>
<accession>A0A9X5BKH2</accession>
<dbReference type="CDD" id="cd04301">
    <property type="entry name" value="NAT_SF"/>
    <property type="match status" value="1"/>
</dbReference>
<dbReference type="AlphaFoldDB" id="A0A9X5BKH2"/>
<evidence type="ECO:0000313" key="5">
    <source>
        <dbReference type="Proteomes" id="UP001154420"/>
    </source>
</evidence>
<gene>
    <name evidence="4" type="ORF">D5281_23345</name>
</gene>
<dbReference type="Proteomes" id="UP001154420">
    <property type="component" value="Unassembled WGS sequence"/>
</dbReference>